<gene>
    <name evidence="3" type="ORF">RWH44_14075</name>
</gene>
<dbReference type="EMBL" id="JAWDIT010000005">
    <property type="protein sequence ID" value="MDU0346824.1"/>
    <property type="molecule type" value="Genomic_DNA"/>
</dbReference>
<name>A0ABU3SPQ4_9MICO</name>
<feature type="transmembrane region" description="Helical" evidence="2">
    <location>
        <begin position="166"/>
        <end position="193"/>
    </location>
</feature>
<keyword evidence="4" id="KW-1185">Reference proteome</keyword>
<comment type="caution">
    <text evidence="3">The sequence shown here is derived from an EMBL/GenBank/DDBJ whole genome shotgun (WGS) entry which is preliminary data.</text>
</comment>
<feature type="compositionally biased region" description="Low complexity" evidence="1">
    <location>
        <begin position="23"/>
        <end position="32"/>
    </location>
</feature>
<keyword evidence="2" id="KW-1133">Transmembrane helix</keyword>
<keyword evidence="2" id="KW-0812">Transmembrane</keyword>
<evidence type="ECO:0000313" key="4">
    <source>
        <dbReference type="Proteomes" id="UP001261125"/>
    </source>
</evidence>
<feature type="transmembrane region" description="Helical" evidence="2">
    <location>
        <begin position="94"/>
        <end position="122"/>
    </location>
</feature>
<feature type="region of interest" description="Disordered" evidence="1">
    <location>
        <begin position="1"/>
        <end position="61"/>
    </location>
</feature>
<evidence type="ECO:0000256" key="1">
    <source>
        <dbReference type="SAM" id="MobiDB-lite"/>
    </source>
</evidence>
<feature type="compositionally biased region" description="Polar residues" evidence="1">
    <location>
        <begin position="1"/>
        <end position="14"/>
    </location>
</feature>
<keyword evidence="2" id="KW-0472">Membrane</keyword>
<proteinExistence type="predicted"/>
<sequence>MTRTRSLTIDQSTCGRCRPHPPSGASAPGSARLRPRARRKPPRGRRTRGPCGRGGAGSGRGIPMMALVTFSLPPESFRTLRPEPRGRAPRPWDVATTIVLLVLLPLLALGASYAGVVLAYAAHVCGTQACDAGLMNLGFWIAVIAPWVILLIGVVVAIVRLVRHRLAFWVPLVAIVSMVAVWFIAAALVGAGVSAS</sequence>
<evidence type="ECO:0000256" key="2">
    <source>
        <dbReference type="SAM" id="Phobius"/>
    </source>
</evidence>
<dbReference type="Proteomes" id="UP001261125">
    <property type="component" value="Unassembled WGS sequence"/>
</dbReference>
<reference evidence="3 4" key="1">
    <citation type="submission" date="2023-09" db="EMBL/GenBank/DDBJ databases">
        <title>Microbacterium fusihabitans sp. nov., Microbacterium phycihabitans sp. nov., and Microbacterium cervinum sp. nov., isolated from dried seaweeds of beach.</title>
        <authorList>
            <person name="Lee S.D."/>
        </authorList>
    </citation>
    <scope>NUCLEOTIDE SEQUENCE [LARGE SCALE GENOMIC DNA]</scope>
    <source>
        <strain evidence="3 4">KSW2-29</strain>
    </source>
</reference>
<protein>
    <submittedName>
        <fullName evidence="3">DUF6264 family protein</fullName>
    </submittedName>
</protein>
<feature type="compositionally biased region" description="Basic residues" evidence="1">
    <location>
        <begin position="33"/>
        <end position="48"/>
    </location>
</feature>
<accession>A0ABU3SPQ4</accession>
<feature type="compositionally biased region" description="Gly residues" evidence="1">
    <location>
        <begin position="51"/>
        <end position="60"/>
    </location>
</feature>
<feature type="transmembrane region" description="Helical" evidence="2">
    <location>
        <begin position="137"/>
        <end position="159"/>
    </location>
</feature>
<organism evidence="3 4">
    <name type="scientific">Microbacterium phycohabitans</name>
    <dbReference type="NCBI Taxonomy" id="3075993"/>
    <lineage>
        <taxon>Bacteria</taxon>
        <taxon>Bacillati</taxon>
        <taxon>Actinomycetota</taxon>
        <taxon>Actinomycetes</taxon>
        <taxon>Micrococcales</taxon>
        <taxon>Microbacteriaceae</taxon>
        <taxon>Microbacterium</taxon>
    </lineage>
</organism>
<evidence type="ECO:0000313" key="3">
    <source>
        <dbReference type="EMBL" id="MDU0346824.1"/>
    </source>
</evidence>